<dbReference type="PATRIC" id="fig|570156.3.peg.3578"/>
<protein>
    <submittedName>
        <fullName evidence="1">Uncharacterized protein</fullName>
    </submittedName>
</protein>
<dbReference type="AlphaFoldDB" id="A0A0P7DZ34"/>
<dbReference type="InterPro" id="IPR029045">
    <property type="entry name" value="ClpP/crotonase-like_dom_sf"/>
</dbReference>
<dbReference type="STRING" id="570156.AOG27_12410"/>
<accession>A0A0P7DZ34</accession>
<dbReference type="OrthoDB" id="8581915at2"/>
<dbReference type="RefSeq" id="WP_054553342.1">
    <property type="nucleotide sequence ID" value="NZ_LJTC01000008.1"/>
</dbReference>
<dbReference type="Proteomes" id="UP000050378">
    <property type="component" value="Unassembled WGS sequence"/>
</dbReference>
<name>A0A0P7DZ34_9GAMM</name>
<evidence type="ECO:0000313" key="1">
    <source>
        <dbReference type="EMBL" id="KPM82895.1"/>
    </source>
</evidence>
<organism evidence="1 2">
    <name type="scientific">Pseudoalteromonas lipolytica</name>
    <dbReference type="NCBI Taxonomy" id="570156"/>
    <lineage>
        <taxon>Bacteria</taxon>
        <taxon>Pseudomonadati</taxon>
        <taxon>Pseudomonadota</taxon>
        <taxon>Gammaproteobacteria</taxon>
        <taxon>Alteromonadales</taxon>
        <taxon>Pseudoalteromonadaceae</taxon>
        <taxon>Pseudoalteromonas</taxon>
    </lineage>
</organism>
<evidence type="ECO:0000313" key="2">
    <source>
        <dbReference type="Proteomes" id="UP000050378"/>
    </source>
</evidence>
<dbReference type="SUPFAM" id="SSF52096">
    <property type="entry name" value="ClpP/crotonase"/>
    <property type="match status" value="1"/>
</dbReference>
<reference evidence="1 2" key="1">
    <citation type="submission" date="2015-09" db="EMBL/GenBank/DDBJ databases">
        <title>Draft Genome Sequence of Pseudoalteromonas lipolytica UCD-48B.</title>
        <authorList>
            <person name="Krusor M."/>
            <person name="Coil D.A."/>
            <person name="Lang J.M."/>
            <person name="Eisen J.A."/>
            <person name="Alexiev A."/>
        </authorList>
    </citation>
    <scope>NUCLEOTIDE SEQUENCE [LARGE SCALE GENOMIC DNA]</scope>
    <source>
        <strain evidence="1 2">UCD-48B</strain>
    </source>
</reference>
<sequence>MRFLFLLSMLLVGCKTTQQSVAEIIEVSPGTIYFQGETSKQNVEKFEQLLVNSDQQINTLIINSEGGDVMAGLHFGGLVHEYQLNVVVRELCASSCANYIVTASPHVLVEEQAVVGWHGGSLQPLYVPMEQPPEVASYIAKWQTAERQFFDIINVEQAVTIIGMMPGITEKCDTAIYSYDTQTLKRLGLHIEFAGAQTGMSASGEKIAQVFELEESVLNHFLMLNDIVSAELIN</sequence>
<gene>
    <name evidence="1" type="ORF">AOG27_12410</name>
</gene>
<dbReference type="Gene3D" id="3.90.226.10">
    <property type="entry name" value="2-enoyl-CoA Hydratase, Chain A, domain 1"/>
    <property type="match status" value="1"/>
</dbReference>
<proteinExistence type="predicted"/>
<dbReference type="EMBL" id="LJTC01000008">
    <property type="protein sequence ID" value="KPM82895.1"/>
    <property type="molecule type" value="Genomic_DNA"/>
</dbReference>
<comment type="caution">
    <text evidence="1">The sequence shown here is derived from an EMBL/GenBank/DDBJ whole genome shotgun (WGS) entry which is preliminary data.</text>
</comment>